<evidence type="ECO:0000313" key="4">
    <source>
        <dbReference type="Proteomes" id="UP001162640"/>
    </source>
</evidence>
<dbReference type="EMBL" id="BLQM01000016">
    <property type="protein sequence ID" value="GMH50594.1"/>
    <property type="molecule type" value="Genomic_DNA"/>
</dbReference>
<feature type="compositionally biased region" description="Basic residues" evidence="1">
    <location>
        <begin position="74"/>
        <end position="91"/>
    </location>
</feature>
<gene>
    <name evidence="3" type="ORF">TL16_g00815</name>
</gene>
<comment type="caution">
    <text evidence="3">The sequence shown here is derived from an EMBL/GenBank/DDBJ whole genome shotgun (WGS) entry which is preliminary data.</text>
</comment>
<evidence type="ECO:0000313" key="3">
    <source>
        <dbReference type="EMBL" id="GMH50594.1"/>
    </source>
</evidence>
<keyword evidence="2" id="KW-0812">Transmembrane</keyword>
<dbReference type="GO" id="GO:0019843">
    <property type="term" value="F:rRNA binding"/>
    <property type="evidence" value="ECO:0007669"/>
    <property type="project" value="InterPro"/>
</dbReference>
<feature type="region of interest" description="Disordered" evidence="1">
    <location>
        <begin position="72"/>
        <end position="102"/>
    </location>
</feature>
<proteinExistence type="predicted"/>
<dbReference type="GO" id="GO:0006412">
    <property type="term" value="P:translation"/>
    <property type="evidence" value="ECO:0007669"/>
    <property type="project" value="InterPro"/>
</dbReference>
<name>A0A9W6ZAH6_9STRA</name>
<evidence type="ECO:0000256" key="1">
    <source>
        <dbReference type="SAM" id="MobiDB-lite"/>
    </source>
</evidence>
<evidence type="ECO:0000256" key="2">
    <source>
        <dbReference type="SAM" id="Phobius"/>
    </source>
</evidence>
<keyword evidence="2" id="KW-1133">Transmembrane helix</keyword>
<dbReference type="GO" id="GO:0003735">
    <property type="term" value="F:structural constituent of ribosome"/>
    <property type="evidence" value="ECO:0007669"/>
    <property type="project" value="InterPro"/>
</dbReference>
<feature type="transmembrane region" description="Helical" evidence="2">
    <location>
        <begin position="31"/>
        <end position="50"/>
    </location>
</feature>
<protein>
    <submittedName>
        <fullName evidence="3">Uncharacterized protein</fullName>
    </submittedName>
</protein>
<dbReference type="Proteomes" id="UP001162640">
    <property type="component" value="Unassembled WGS sequence"/>
</dbReference>
<dbReference type="Pfam" id="PF17257">
    <property type="entry name" value="DUF5323"/>
    <property type="match status" value="1"/>
</dbReference>
<accession>A0A9W6ZAH6</accession>
<dbReference type="AlphaFoldDB" id="A0A9W6ZAH6"/>
<sequence length="119" mass="13024">MRGFWPSRFSSLLGDGGDEGFGGEGQARGGVGFAVGTFVFGHVEAVWWWLRMRASRAQRAVLSAGGMGSLEAKHAKKKAAKGHNAYRPKKSRPSDKNRKPIVYELDSLVKPEEYTVKGN</sequence>
<organism evidence="3 4">
    <name type="scientific">Triparma laevis f. inornata</name>
    <dbReference type="NCBI Taxonomy" id="1714386"/>
    <lineage>
        <taxon>Eukaryota</taxon>
        <taxon>Sar</taxon>
        <taxon>Stramenopiles</taxon>
        <taxon>Ochrophyta</taxon>
        <taxon>Bolidophyceae</taxon>
        <taxon>Parmales</taxon>
        <taxon>Triparmaceae</taxon>
        <taxon>Triparma</taxon>
    </lineage>
</organism>
<dbReference type="InterPro" id="IPR020526">
    <property type="entry name" value="Ribosomal_cL38"/>
</dbReference>
<reference evidence="4" key="1">
    <citation type="journal article" date="2023" name="Commun. Biol.">
        <title>Genome analysis of Parmales, the sister group of diatoms, reveals the evolutionary specialization of diatoms from phago-mixotrophs to photoautotrophs.</title>
        <authorList>
            <person name="Ban H."/>
            <person name="Sato S."/>
            <person name="Yoshikawa S."/>
            <person name="Yamada K."/>
            <person name="Nakamura Y."/>
            <person name="Ichinomiya M."/>
            <person name="Sato N."/>
            <person name="Blanc-Mathieu R."/>
            <person name="Endo H."/>
            <person name="Kuwata A."/>
            <person name="Ogata H."/>
        </authorList>
    </citation>
    <scope>NUCLEOTIDE SEQUENCE [LARGE SCALE GENOMIC DNA]</scope>
</reference>
<keyword evidence="2" id="KW-0472">Membrane</keyword>
<dbReference type="GO" id="GO:0005840">
    <property type="term" value="C:ribosome"/>
    <property type="evidence" value="ECO:0007669"/>
    <property type="project" value="InterPro"/>
</dbReference>
<dbReference type="GO" id="GO:0009507">
    <property type="term" value="C:chloroplast"/>
    <property type="evidence" value="ECO:0007669"/>
    <property type="project" value="InterPro"/>
</dbReference>